<dbReference type="GO" id="GO:0004843">
    <property type="term" value="F:cysteine-type deubiquitinase activity"/>
    <property type="evidence" value="ECO:0007669"/>
    <property type="project" value="UniProtKB-UniRule"/>
</dbReference>
<dbReference type="Pfam" id="PF00627">
    <property type="entry name" value="UBA"/>
    <property type="match status" value="2"/>
</dbReference>
<dbReference type="Gene3D" id="3.30.40.10">
    <property type="entry name" value="Zinc/RING finger domain, C3HC4 (zinc finger)"/>
    <property type="match status" value="2"/>
</dbReference>
<evidence type="ECO:0000259" key="17">
    <source>
        <dbReference type="PROSITE" id="PS50235"/>
    </source>
</evidence>
<feature type="active site" description="Nucleophile" evidence="11">
    <location>
        <position position="346"/>
    </location>
</feature>
<evidence type="ECO:0000256" key="5">
    <source>
        <dbReference type="ARBA" id="ARBA00022737"/>
    </source>
</evidence>
<dbReference type="PROSITE" id="PS00972">
    <property type="entry name" value="USP_1"/>
    <property type="match status" value="1"/>
</dbReference>
<dbReference type="Gene3D" id="3.90.70.10">
    <property type="entry name" value="Cysteine proteinases"/>
    <property type="match status" value="1"/>
</dbReference>
<dbReference type="SUPFAM" id="SSF46934">
    <property type="entry name" value="UBA-like"/>
    <property type="match status" value="1"/>
</dbReference>
<name>A0A383VCQ9_TETOB</name>
<dbReference type="GO" id="GO:0016579">
    <property type="term" value="P:protein deubiquitination"/>
    <property type="evidence" value="ECO:0007669"/>
    <property type="project" value="InterPro"/>
</dbReference>
<evidence type="ECO:0000256" key="13">
    <source>
        <dbReference type="PROSITE-ProRule" id="PRU00502"/>
    </source>
</evidence>
<dbReference type="SMART" id="SM00290">
    <property type="entry name" value="ZnF_UBP"/>
    <property type="match status" value="1"/>
</dbReference>
<sequence length="962" mass="99906">MAVAEDVLDKVRAGMRGLQAPGHFDKVYKNECMYSFDTPESPGGLYVNLKTWQGFGEDYVELDQRKTGSTLYLHLLWKRVPIPEDELAAAAAAAAAADAASKPTKLALGTEGGFAVEPQKDYTLDKTAALVVLQGAGQPRLRVDLPCADLPELVINVINAIQAHEDASKQEAVSAWEEERRVSRYAEGLPQLDSGRKISPNPADWRCDETGVTENLWLNLSTGHIGSGRQFADGSGGNGSALRHFEATGRKYPLVVKLGTITPSGADVYSYAPDEDDMVQDPKLAAHLAHWGINMMQMEKTAKTMAELEIDMNVAYEFSALTEAGAQLTQMAGPGHVGLVNLGNSCYMNSVLQVLFSLPEVAQRYAAAAPAIFESAPADAAGDLPTQMAKVGLALTSGRTGKPPPKPKAAADAAAAAPAAAAECDPMETDAVDAAAGAAAAAAAAGAAGEPQDAASLGGGAAGSELQEANSVRPAAFKALVGKGHPEFSSGRQQDAAEYLTHLLQLISRSEHAAAARLGLGEQQALTPSVFGFQLEYRTQCLTSSAVSYRRAMAASLELHIPLEAATNKEAVAAYKEREAKRQRLKEEQASAYIGADSSLDAISDPAASVVLLPGDSGGGGAAAAASAAAAAVKSGAAESPVLPVVPFEACLNKFTAAEVLDDYVSAALGGRKSTASRTSRFASFPPVLVLVLKRYYVAEDWTPKKLEVEVPMPEELHIEQLRSSGPQPAEQLQPEEAAAAAGGGAAAPAAAAAPEPDPAIVTQLVTMGFSENGSKRAAVATGNSNAEVAMEWVFAHMEDPDFNDPLPPPAAAAAGAQQQHDPEKVSMLAAMGFEADAAEAALTATGGNVERAGDWLFSHMDDLAAAVAAVKGGAAAAAAGGGADAAAAGNRSQLLDGPGHYKLLGIVSHMGSNTACGHYVAHVKKDGRWVIFNDEKVAASEHPPLSMGYMYVYTRVDGPAQ</sequence>
<dbReference type="Pfam" id="PF02148">
    <property type="entry name" value="zf-UBP"/>
    <property type="match status" value="1"/>
</dbReference>
<evidence type="ECO:0000259" key="18">
    <source>
        <dbReference type="PROSITE" id="PS50271"/>
    </source>
</evidence>
<reference evidence="19 20" key="1">
    <citation type="submission" date="2016-10" db="EMBL/GenBank/DDBJ databases">
        <authorList>
            <person name="Cai Z."/>
        </authorList>
    </citation>
    <scope>NUCLEOTIDE SEQUENCE [LARGE SCALE GENOMIC DNA]</scope>
</reference>
<dbReference type="InterPro" id="IPR009060">
    <property type="entry name" value="UBA-like_sf"/>
</dbReference>
<proteinExistence type="inferred from homology"/>
<dbReference type="GO" id="GO:0005829">
    <property type="term" value="C:cytosol"/>
    <property type="evidence" value="ECO:0007669"/>
    <property type="project" value="TreeGrafter"/>
</dbReference>
<dbReference type="InterPro" id="IPR018200">
    <property type="entry name" value="USP_CS"/>
</dbReference>
<feature type="region of interest" description="Disordered" evidence="15">
    <location>
        <begin position="804"/>
        <end position="823"/>
    </location>
</feature>
<keyword evidence="10 12" id="KW-0862">Zinc</keyword>
<dbReference type="InterPro" id="IPR050164">
    <property type="entry name" value="Peptidase_C19"/>
</dbReference>
<keyword evidence="7 14" id="KW-0833">Ubl conjugation pathway</keyword>
<dbReference type="AlphaFoldDB" id="A0A383VCQ9"/>
<keyword evidence="3 14" id="KW-0645">Protease</keyword>
<dbReference type="GO" id="GO:0005634">
    <property type="term" value="C:nucleus"/>
    <property type="evidence" value="ECO:0007669"/>
    <property type="project" value="TreeGrafter"/>
</dbReference>
<feature type="domain" description="UBA" evidence="16">
    <location>
        <begin position="756"/>
        <end position="797"/>
    </location>
</feature>
<dbReference type="Gene3D" id="1.10.8.10">
    <property type="entry name" value="DNA helicase RuvA subunit, C-terminal domain"/>
    <property type="match status" value="2"/>
</dbReference>
<dbReference type="STRING" id="3088.A0A383VCQ9"/>
<evidence type="ECO:0000259" key="16">
    <source>
        <dbReference type="PROSITE" id="PS50030"/>
    </source>
</evidence>
<dbReference type="InterPro" id="IPR001607">
    <property type="entry name" value="Znf_UBP"/>
</dbReference>
<dbReference type="PANTHER" id="PTHR24006">
    <property type="entry name" value="UBIQUITIN CARBOXYL-TERMINAL HYDROLASE"/>
    <property type="match status" value="1"/>
</dbReference>
<dbReference type="PROSITE" id="PS50271">
    <property type="entry name" value="ZF_UBP"/>
    <property type="match status" value="1"/>
</dbReference>
<gene>
    <name evidence="19" type="ORF">BQ4739_LOCUS3308</name>
</gene>
<dbReference type="PANTHER" id="PTHR24006:SF664">
    <property type="entry name" value="UBIQUITIN CARBOXYL-TERMINAL HYDROLASE"/>
    <property type="match status" value="1"/>
</dbReference>
<dbReference type="SMART" id="SM00165">
    <property type="entry name" value="UBA"/>
    <property type="match status" value="2"/>
</dbReference>
<dbReference type="SUPFAM" id="SSF54001">
    <property type="entry name" value="Cysteine proteinases"/>
    <property type="match status" value="1"/>
</dbReference>
<keyword evidence="6 13" id="KW-0863">Zinc-finger</keyword>
<dbReference type="InterPro" id="IPR013083">
    <property type="entry name" value="Znf_RING/FYVE/PHD"/>
</dbReference>
<dbReference type="InterPro" id="IPR016652">
    <property type="entry name" value="Ubiquitinyl_hydrolase"/>
</dbReference>
<evidence type="ECO:0000256" key="1">
    <source>
        <dbReference type="ARBA" id="ARBA00000707"/>
    </source>
</evidence>
<evidence type="ECO:0000256" key="4">
    <source>
        <dbReference type="ARBA" id="ARBA00022723"/>
    </source>
</evidence>
<evidence type="ECO:0000313" key="19">
    <source>
        <dbReference type="EMBL" id="SZX62720.1"/>
    </source>
</evidence>
<evidence type="ECO:0000256" key="14">
    <source>
        <dbReference type="RuleBase" id="RU366025"/>
    </source>
</evidence>
<dbReference type="PROSITE" id="PS50235">
    <property type="entry name" value="USP_3"/>
    <property type="match status" value="1"/>
</dbReference>
<dbReference type="EMBL" id="FNXT01000261">
    <property type="protein sequence ID" value="SZX62720.1"/>
    <property type="molecule type" value="Genomic_DNA"/>
</dbReference>
<organism evidence="19 20">
    <name type="scientific">Tetradesmus obliquus</name>
    <name type="common">Green alga</name>
    <name type="synonym">Acutodesmus obliquus</name>
    <dbReference type="NCBI Taxonomy" id="3088"/>
    <lineage>
        <taxon>Eukaryota</taxon>
        <taxon>Viridiplantae</taxon>
        <taxon>Chlorophyta</taxon>
        <taxon>core chlorophytes</taxon>
        <taxon>Chlorophyceae</taxon>
        <taxon>CS clade</taxon>
        <taxon>Sphaeropleales</taxon>
        <taxon>Scenedesmaceae</taxon>
        <taxon>Tetradesmus</taxon>
    </lineage>
</organism>
<dbReference type="SUPFAM" id="SSF57850">
    <property type="entry name" value="RING/U-box"/>
    <property type="match status" value="1"/>
</dbReference>
<dbReference type="InterPro" id="IPR001394">
    <property type="entry name" value="Peptidase_C19_UCH"/>
</dbReference>
<dbReference type="InterPro" id="IPR038765">
    <property type="entry name" value="Papain-like_cys_pep_sf"/>
</dbReference>
<evidence type="ECO:0000256" key="3">
    <source>
        <dbReference type="ARBA" id="ARBA00022670"/>
    </source>
</evidence>
<comment type="function">
    <text evidence="14">Recognizes and hydrolyzes the peptide bond at the C-terminal Gly of ubiquitin. Involved in the processing of poly-ubiquitin precursors as well as that of ubiquitinated proteins.</text>
</comment>
<evidence type="ECO:0000256" key="7">
    <source>
        <dbReference type="ARBA" id="ARBA00022786"/>
    </source>
</evidence>
<feature type="active site" description="Proton acceptor" evidence="11">
    <location>
        <position position="919"/>
    </location>
</feature>
<dbReference type="EC" id="3.4.19.12" evidence="14"/>
<dbReference type="InterPro" id="IPR041432">
    <property type="entry name" value="UBP13_Znf-UBP_var"/>
</dbReference>
<dbReference type="InterPro" id="IPR015940">
    <property type="entry name" value="UBA"/>
</dbReference>
<accession>A0A383VCQ9</accession>
<comment type="catalytic activity">
    <reaction evidence="1 14">
        <text>Thiol-dependent hydrolysis of ester, thioester, amide, peptide and isopeptide bonds formed by the C-terminal Gly of ubiquitin (a 76-residue protein attached to proteins as an intracellular targeting signal).</text>
        <dbReference type="EC" id="3.4.19.12"/>
    </reaction>
</comment>
<dbReference type="PROSITE" id="PS00973">
    <property type="entry name" value="USP_2"/>
    <property type="match status" value="1"/>
</dbReference>
<dbReference type="InterPro" id="IPR028889">
    <property type="entry name" value="USP"/>
</dbReference>
<dbReference type="FunFam" id="1.10.8.10:FF:000086">
    <property type="entry name" value="Ubiquitin carboxyl-terminal hydrolase"/>
    <property type="match status" value="1"/>
</dbReference>
<feature type="domain" description="UBA" evidence="16">
    <location>
        <begin position="820"/>
        <end position="860"/>
    </location>
</feature>
<dbReference type="Pfam" id="PF00443">
    <property type="entry name" value="UCH"/>
    <property type="match status" value="1"/>
</dbReference>
<dbReference type="PIRSF" id="PIRSF016308">
    <property type="entry name" value="UBP"/>
    <property type="match status" value="1"/>
</dbReference>
<comment type="similarity">
    <text evidence="2 14">Belongs to the peptidase C19 family.</text>
</comment>
<evidence type="ECO:0000256" key="10">
    <source>
        <dbReference type="ARBA" id="ARBA00022833"/>
    </source>
</evidence>
<feature type="binding site" evidence="12">
    <location>
        <position position="207"/>
    </location>
    <ligand>
        <name>Zn(2+)</name>
        <dbReference type="ChEBI" id="CHEBI:29105"/>
    </ligand>
</feature>
<evidence type="ECO:0000256" key="8">
    <source>
        <dbReference type="ARBA" id="ARBA00022801"/>
    </source>
</evidence>
<evidence type="ECO:0000256" key="11">
    <source>
        <dbReference type="PIRSR" id="PIRSR016308-1"/>
    </source>
</evidence>
<evidence type="ECO:0000256" key="15">
    <source>
        <dbReference type="SAM" id="MobiDB-lite"/>
    </source>
</evidence>
<keyword evidence="4 12" id="KW-0479">Metal-binding</keyword>
<feature type="domain" description="USP" evidence="17">
    <location>
        <begin position="337"/>
        <end position="957"/>
    </location>
</feature>
<protein>
    <recommendedName>
        <fullName evidence="14">Ubiquitin carboxyl-terminal hydrolase</fullName>
        <ecNumber evidence="14">3.4.19.12</ecNumber>
    </recommendedName>
</protein>
<dbReference type="Pfam" id="PF17807">
    <property type="entry name" value="zf-UBP_var"/>
    <property type="match status" value="1"/>
</dbReference>
<dbReference type="GO" id="GO:0006508">
    <property type="term" value="P:proteolysis"/>
    <property type="evidence" value="ECO:0007669"/>
    <property type="project" value="UniProtKB-KW"/>
</dbReference>
<evidence type="ECO:0000256" key="12">
    <source>
        <dbReference type="PIRSR" id="PIRSR016308-3"/>
    </source>
</evidence>
<dbReference type="GO" id="GO:0008270">
    <property type="term" value="F:zinc ion binding"/>
    <property type="evidence" value="ECO:0007669"/>
    <property type="project" value="UniProtKB-KW"/>
</dbReference>
<keyword evidence="9 14" id="KW-0788">Thiol protease</keyword>
<feature type="compositionally biased region" description="Low complexity" evidence="15">
    <location>
        <begin position="726"/>
        <end position="755"/>
    </location>
</feature>
<evidence type="ECO:0000313" key="20">
    <source>
        <dbReference type="Proteomes" id="UP000256970"/>
    </source>
</evidence>
<keyword evidence="5" id="KW-0677">Repeat</keyword>
<evidence type="ECO:0000256" key="9">
    <source>
        <dbReference type="ARBA" id="ARBA00022807"/>
    </source>
</evidence>
<dbReference type="FunFam" id="3.30.40.10:FF:000026">
    <property type="entry name" value="Ubiquitin carboxyl-terminal hydrolase"/>
    <property type="match status" value="1"/>
</dbReference>
<dbReference type="PROSITE" id="PS50030">
    <property type="entry name" value="UBA"/>
    <property type="match status" value="2"/>
</dbReference>
<evidence type="ECO:0000256" key="6">
    <source>
        <dbReference type="ARBA" id="ARBA00022771"/>
    </source>
</evidence>
<keyword evidence="8 14" id="KW-0378">Hydrolase</keyword>
<feature type="region of interest" description="Disordered" evidence="15">
    <location>
        <begin position="723"/>
        <end position="755"/>
    </location>
</feature>
<feature type="domain" description="UBP-type" evidence="18">
    <location>
        <begin position="181"/>
        <end position="295"/>
    </location>
</feature>
<evidence type="ECO:0000256" key="2">
    <source>
        <dbReference type="ARBA" id="ARBA00009085"/>
    </source>
</evidence>
<dbReference type="Proteomes" id="UP000256970">
    <property type="component" value="Unassembled WGS sequence"/>
</dbReference>
<keyword evidence="20" id="KW-1185">Reference proteome</keyword>